<proteinExistence type="predicted"/>
<sequence length="83" mass="9621">MESKKMDIKWGTLYRLLNFLVIILVILQFAIARDVSLFIILTLAALLITGLLDSLDHQRFRENKGRHIFDAVILALYTLLTYI</sequence>
<accession>A0A4R6BE12</accession>
<reference evidence="2 3" key="1">
    <citation type="submission" date="2019-01" db="EMBL/GenBank/DDBJ databases">
        <title>Draft genome sequences of the type strains of six Macrococcus species.</title>
        <authorList>
            <person name="Mazhar S."/>
            <person name="Altermann E."/>
            <person name="Hill C."/>
            <person name="Mcauliffe O."/>
        </authorList>
    </citation>
    <scope>NUCLEOTIDE SEQUENCE [LARGE SCALE GENOMIC DNA]</scope>
    <source>
        <strain evidence="2 3">CCM4811</strain>
    </source>
</reference>
<keyword evidence="1" id="KW-1133">Transmembrane helix</keyword>
<evidence type="ECO:0000313" key="2">
    <source>
        <dbReference type="EMBL" id="TDL97985.1"/>
    </source>
</evidence>
<protein>
    <submittedName>
        <fullName evidence="2">Uncharacterized protein</fullName>
    </submittedName>
</protein>
<dbReference type="Proteomes" id="UP000295310">
    <property type="component" value="Unassembled WGS sequence"/>
</dbReference>
<gene>
    <name evidence="2" type="ORF">ERX27_05860</name>
</gene>
<keyword evidence="1" id="KW-0472">Membrane</keyword>
<dbReference type="RefSeq" id="WP_133431900.1">
    <property type="nucleotide sequence ID" value="NZ_SCWA01000008.1"/>
</dbReference>
<evidence type="ECO:0000256" key="1">
    <source>
        <dbReference type="SAM" id="Phobius"/>
    </source>
</evidence>
<feature type="transmembrane region" description="Helical" evidence="1">
    <location>
        <begin position="37"/>
        <end position="55"/>
    </location>
</feature>
<evidence type="ECO:0000313" key="3">
    <source>
        <dbReference type="Proteomes" id="UP000295310"/>
    </source>
</evidence>
<keyword evidence="1" id="KW-0812">Transmembrane</keyword>
<name>A0A4R6BE12_9STAP</name>
<organism evidence="2 3">
    <name type="scientific">Macrococcus brunensis</name>
    <dbReference type="NCBI Taxonomy" id="198483"/>
    <lineage>
        <taxon>Bacteria</taxon>
        <taxon>Bacillati</taxon>
        <taxon>Bacillota</taxon>
        <taxon>Bacilli</taxon>
        <taxon>Bacillales</taxon>
        <taxon>Staphylococcaceae</taxon>
        <taxon>Macrococcus</taxon>
    </lineage>
</organism>
<feature type="transmembrane region" description="Helical" evidence="1">
    <location>
        <begin position="12"/>
        <end position="31"/>
    </location>
</feature>
<dbReference type="EMBL" id="SCWA01000008">
    <property type="protein sequence ID" value="TDL97985.1"/>
    <property type="molecule type" value="Genomic_DNA"/>
</dbReference>
<keyword evidence="3" id="KW-1185">Reference proteome</keyword>
<comment type="caution">
    <text evidence="2">The sequence shown here is derived from an EMBL/GenBank/DDBJ whole genome shotgun (WGS) entry which is preliminary data.</text>
</comment>
<dbReference type="AlphaFoldDB" id="A0A4R6BE12"/>